<feature type="domain" description="Histidine kinase" evidence="13">
    <location>
        <begin position="858"/>
        <end position="1079"/>
    </location>
</feature>
<dbReference type="Pfam" id="PF01590">
    <property type="entry name" value="GAF"/>
    <property type="match status" value="1"/>
</dbReference>
<evidence type="ECO:0000256" key="6">
    <source>
        <dbReference type="ARBA" id="ARBA00022692"/>
    </source>
</evidence>
<dbReference type="InterPro" id="IPR036097">
    <property type="entry name" value="HisK_dim/P_sf"/>
</dbReference>
<keyword evidence="11 12" id="KW-0472">Membrane</keyword>
<dbReference type="InterPro" id="IPR000700">
    <property type="entry name" value="PAS-assoc_C"/>
</dbReference>
<dbReference type="SUPFAM" id="SSF55781">
    <property type="entry name" value="GAF domain-like"/>
    <property type="match status" value="1"/>
</dbReference>
<dbReference type="InterPro" id="IPR029016">
    <property type="entry name" value="GAF-like_dom_sf"/>
</dbReference>
<dbReference type="PROSITE" id="PS50113">
    <property type="entry name" value="PAC"/>
    <property type="match status" value="2"/>
</dbReference>
<dbReference type="SUPFAM" id="SSF55785">
    <property type="entry name" value="PYP-like sensor domain (PAS domain)"/>
    <property type="match status" value="2"/>
</dbReference>
<dbReference type="Pfam" id="PF00512">
    <property type="entry name" value="HisKA"/>
    <property type="match status" value="1"/>
</dbReference>
<reference evidence="17" key="1">
    <citation type="submission" date="2017-02" db="EMBL/GenBank/DDBJ databases">
        <title>Comparative genomics and description of representatives of a novel lineage of planctomycetes thriving in anoxic sediments.</title>
        <authorList>
            <person name="Spring S."/>
            <person name="Bunk B."/>
            <person name="Sproer C."/>
            <person name="Klenk H.-P."/>
        </authorList>
    </citation>
    <scope>NUCLEOTIDE SEQUENCE [LARGE SCALE GENOMIC DNA]</scope>
    <source>
        <strain evidence="17">L21-RPul-D3</strain>
    </source>
</reference>
<dbReference type="CDD" id="cd00082">
    <property type="entry name" value="HisKA"/>
    <property type="match status" value="1"/>
</dbReference>
<dbReference type="InterPro" id="IPR003018">
    <property type="entry name" value="GAF"/>
</dbReference>
<evidence type="ECO:0000259" key="15">
    <source>
        <dbReference type="PROSITE" id="PS50113"/>
    </source>
</evidence>
<dbReference type="STRING" id="1940790.L21SP3_00265"/>
<dbReference type="Gene3D" id="3.30.450.20">
    <property type="entry name" value="PAS domain"/>
    <property type="match status" value="2"/>
</dbReference>
<keyword evidence="10 12" id="KW-1133">Transmembrane helix</keyword>
<dbReference type="SUPFAM" id="SSF55874">
    <property type="entry name" value="ATPase domain of HSP90 chaperone/DNA topoisomerase II/histidine kinase"/>
    <property type="match status" value="1"/>
</dbReference>
<dbReference type="PROSITE" id="PS50109">
    <property type="entry name" value="HIS_KIN"/>
    <property type="match status" value="1"/>
</dbReference>
<feature type="domain" description="PAS" evidence="14">
    <location>
        <begin position="392"/>
        <end position="437"/>
    </location>
</feature>
<evidence type="ECO:0000256" key="11">
    <source>
        <dbReference type="ARBA" id="ARBA00023136"/>
    </source>
</evidence>
<dbReference type="Gene3D" id="3.40.50.2300">
    <property type="match status" value="2"/>
</dbReference>
<dbReference type="PANTHER" id="PTHR43047:SF72">
    <property type="entry name" value="OSMOSENSING HISTIDINE PROTEIN KINASE SLN1"/>
    <property type="match status" value="1"/>
</dbReference>
<dbReference type="CDD" id="cd16922">
    <property type="entry name" value="HATPase_EvgS-ArcB-TorS-like"/>
    <property type="match status" value="1"/>
</dbReference>
<dbReference type="SMART" id="SM00065">
    <property type="entry name" value="GAF"/>
    <property type="match status" value="1"/>
</dbReference>
<evidence type="ECO:0000256" key="9">
    <source>
        <dbReference type="ARBA" id="ARBA00022840"/>
    </source>
</evidence>
<dbReference type="SMART" id="SM00086">
    <property type="entry name" value="PAC"/>
    <property type="match status" value="2"/>
</dbReference>
<sequence length="1082" mass="122257">MNDCVQDKSCSAYQSCFVFLIVLLFLCPLGFSNSENAGSYQIPKSNVLMLNSYHKGNLWEDRITEAVENEFIEYPQINLHVEYLDSKRHPLPQIEEAFTALLEEKYSKERLHLVIASDNDALEFTVRHRNELFPQTPIVFCGINDYSEDMLDNPEWYTGVDDINDPLGTIKLIKKLNPQLKSVTVVGDNTNTGIGAVNNVHKALNGKVRDIEIRYLTGLTMEGFLKELSALNPETDAALLTLVNRTPDGKFYTYKESADILSEACPAPIFCMNKVNIGSGVVGGKVGSGSGEGKLAGELALKILSGKPPSEIPVVRESEEVILDYNALERFGFEDSPAIQNYEIINKPYNWAERHKGKIILAIGIIAVEAVLIFILIFKLLQREKARGKQARYDQLKTIMDGLPDMVALLKPDRTIVYCNKAAQKIIGRKPEETTGQKCFTLFGRDEPCEQCGFSKAIEIKKPFSAVRYIEQLDIWVSEVSVPIFNDEGEIEKILQRLEDITELKEYQKQIELNNERYYQLSMHSKTFAWEIDPEGLYTYVSDISKEVIGYAPEELAGKQHFYDLWPEDEKERLMPSAFDIIRNRKKFLNFHDKVITKNGQEIWVSTSGFPVVSDSGELLGYRGTDKDITEHVKSRLALKQQTYLLKAAETSTALLLEENDLDKAVPRALEIVGKAADQDRAYIFQCHKDPESGKMLASQHYEWAKTEIGSQLNSQILQNFRFEERFPRWYENLTEGEIIAGNVKDFPESEKEVLRPQKIISMIAVPIKIENEFWGFVGFDNCRFEQEWSEAERAILSSLEGSFGAAVNRTKMEERLKESLKHSGKLNQVLENQVQSANRLTAAAEAANRAKAHFLSAMSHELRTPLNAIIGMSQVIDDDQLDDKKREGVQLILKSGRKLAKLINDILEYSKAEAKGLEVQEDEFSIREFMDEISAIISEKAEEKQIEFEMAIDDQLPEKMLGDTQLLRQVLSNLAGNAVKFTHEGGVKIKVLLEDINQIQASVKFVIEDSGIGMPEGRLEELFDKFTQADASDSRKYEGTGLGLALSRELVELMGGRIDAESEEGKGSVFRFTVILKIPQN</sequence>
<dbReference type="CDD" id="cd00130">
    <property type="entry name" value="PAS"/>
    <property type="match status" value="2"/>
</dbReference>
<keyword evidence="8" id="KW-0418">Kinase</keyword>
<dbReference type="NCBIfam" id="TIGR00229">
    <property type="entry name" value="sensory_box"/>
    <property type="match status" value="2"/>
</dbReference>
<dbReference type="Pfam" id="PF13426">
    <property type="entry name" value="PAS_9"/>
    <property type="match status" value="1"/>
</dbReference>
<dbReference type="EMBL" id="CP019633">
    <property type="protein sequence ID" value="AQQ08484.1"/>
    <property type="molecule type" value="Genomic_DNA"/>
</dbReference>
<evidence type="ECO:0000256" key="8">
    <source>
        <dbReference type="ARBA" id="ARBA00022777"/>
    </source>
</evidence>
<dbReference type="InterPro" id="IPR001610">
    <property type="entry name" value="PAC"/>
</dbReference>
<dbReference type="InterPro" id="IPR035965">
    <property type="entry name" value="PAS-like_dom_sf"/>
</dbReference>
<dbReference type="Pfam" id="PF08447">
    <property type="entry name" value="PAS_3"/>
    <property type="match status" value="1"/>
</dbReference>
<evidence type="ECO:0000259" key="14">
    <source>
        <dbReference type="PROSITE" id="PS50112"/>
    </source>
</evidence>
<dbReference type="InterPro" id="IPR036890">
    <property type="entry name" value="HATPase_C_sf"/>
</dbReference>
<dbReference type="PRINTS" id="PR00344">
    <property type="entry name" value="BCTRLSENSOR"/>
</dbReference>
<feature type="transmembrane region" description="Helical" evidence="12">
    <location>
        <begin position="12"/>
        <end position="31"/>
    </location>
</feature>
<evidence type="ECO:0000256" key="10">
    <source>
        <dbReference type="ARBA" id="ARBA00022989"/>
    </source>
</evidence>
<dbReference type="SUPFAM" id="SSF47384">
    <property type="entry name" value="Homodimeric domain of signal transducing histidine kinase"/>
    <property type="match status" value="1"/>
</dbReference>
<dbReference type="InterPro" id="IPR007487">
    <property type="entry name" value="ABC_transpt-TYRBP-like"/>
</dbReference>
<dbReference type="KEGG" id="pbu:L21SP3_00265"/>
<keyword evidence="5 16" id="KW-0808">Transferase</keyword>
<dbReference type="InterPro" id="IPR005467">
    <property type="entry name" value="His_kinase_dom"/>
</dbReference>
<evidence type="ECO:0000256" key="1">
    <source>
        <dbReference type="ARBA" id="ARBA00000085"/>
    </source>
</evidence>
<dbReference type="EC" id="2.7.13.3" evidence="3"/>
<dbReference type="AlphaFoldDB" id="A0A1Q2HMJ7"/>
<protein>
    <recommendedName>
        <fullName evidence="3">histidine kinase</fullName>
        <ecNumber evidence="3">2.7.13.3</ecNumber>
    </recommendedName>
</protein>
<feature type="domain" description="PAC" evidence="15">
    <location>
        <begin position="460"/>
        <end position="513"/>
    </location>
</feature>
<evidence type="ECO:0000256" key="2">
    <source>
        <dbReference type="ARBA" id="ARBA00004370"/>
    </source>
</evidence>
<dbReference type="Pfam" id="PF04392">
    <property type="entry name" value="ABC_sub_bind"/>
    <property type="match status" value="1"/>
</dbReference>
<keyword evidence="17" id="KW-1185">Reference proteome</keyword>
<dbReference type="InterPro" id="IPR003594">
    <property type="entry name" value="HATPase_dom"/>
</dbReference>
<evidence type="ECO:0000313" key="16">
    <source>
        <dbReference type="EMBL" id="AQQ08484.1"/>
    </source>
</evidence>
<dbReference type="GO" id="GO:0005524">
    <property type="term" value="F:ATP binding"/>
    <property type="evidence" value="ECO:0007669"/>
    <property type="project" value="UniProtKB-KW"/>
</dbReference>
<evidence type="ECO:0000256" key="7">
    <source>
        <dbReference type="ARBA" id="ARBA00022741"/>
    </source>
</evidence>
<dbReference type="PANTHER" id="PTHR43047">
    <property type="entry name" value="TWO-COMPONENT HISTIDINE PROTEIN KINASE"/>
    <property type="match status" value="1"/>
</dbReference>
<gene>
    <name evidence="16" type="primary">rpfC</name>
    <name evidence="16" type="ORF">L21SP3_00265</name>
</gene>
<keyword evidence="9" id="KW-0067">ATP-binding</keyword>
<proteinExistence type="predicted"/>
<evidence type="ECO:0000256" key="12">
    <source>
        <dbReference type="SAM" id="Phobius"/>
    </source>
</evidence>
<name>A0A1Q2HMJ7_9BACT</name>
<evidence type="ECO:0000256" key="4">
    <source>
        <dbReference type="ARBA" id="ARBA00022553"/>
    </source>
</evidence>
<accession>A0A1Q2HMJ7</accession>
<dbReference type="InterPro" id="IPR013655">
    <property type="entry name" value="PAS_fold_3"/>
</dbReference>
<dbReference type="FunFam" id="3.30.565.10:FF:000010">
    <property type="entry name" value="Sensor histidine kinase RcsC"/>
    <property type="match status" value="1"/>
</dbReference>
<keyword evidence="4" id="KW-0597">Phosphoprotein</keyword>
<evidence type="ECO:0000259" key="13">
    <source>
        <dbReference type="PROSITE" id="PS50109"/>
    </source>
</evidence>
<keyword evidence="6 12" id="KW-0812">Transmembrane</keyword>
<evidence type="ECO:0000256" key="5">
    <source>
        <dbReference type="ARBA" id="ARBA00022679"/>
    </source>
</evidence>
<dbReference type="InterPro" id="IPR003661">
    <property type="entry name" value="HisK_dim/P_dom"/>
</dbReference>
<dbReference type="SMART" id="SM00387">
    <property type="entry name" value="HATPase_c"/>
    <property type="match status" value="1"/>
</dbReference>
<dbReference type="Proteomes" id="UP000188273">
    <property type="component" value="Chromosome"/>
</dbReference>
<feature type="domain" description="PAC" evidence="15">
    <location>
        <begin position="589"/>
        <end position="641"/>
    </location>
</feature>
<dbReference type="FunFam" id="1.10.287.130:FF:000004">
    <property type="entry name" value="Ethylene receptor 1"/>
    <property type="match status" value="1"/>
</dbReference>
<dbReference type="GO" id="GO:0000155">
    <property type="term" value="F:phosphorelay sensor kinase activity"/>
    <property type="evidence" value="ECO:0007669"/>
    <property type="project" value="InterPro"/>
</dbReference>
<evidence type="ECO:0000313" key="17">
    <source>
        <dbReference type="Proteomes" id="UP000188273"/>
    </source>
</evidence>
<dbReference type="Pfam" id="PF02518">
    <property type="entry name" value="HATPase_c"/>
    <property type="match status" value="1"/>
</dbReference>
<dbReference type="Gene3D" id="3.30.565.10">
    <property type="entry name" value="Histidine kinase-like ATPase, C-terminal domain"/>
    <property type="match status" value="1"/>
</dbReference>
<feature type="transmembrane region" description="Helical" evidence="12">
    <location>
        <begin position="359"/>
        <end position="381"/>
    </location>
</feature>
<dbReference type="Gene3D" id="3.30.450.40">
    <property type="match status" value="1"/>
</dbReference>
<dbReference type="InterPro" id="IPR000014">
    <property type="entry name" value="PAS"/>
</dbReference>
<dbReference type="InterPro" id="IPR004358">
    <property type="entry name" value="Sig_transdc_His_kin-like_C"/>
</dbReference>
<dbReference type="SMART" id="SM00091">
    <property type="entry name" value="PAS"/>
    <property type="match status" value="2"/>
</dbReference>
<keyword evidence="7" id="KW-0547">Nucleotide-binding</keyword>
<comment type="subcellular location">
    <subcellularLocation>
        <location evidence="2">Membrane</location>
    </subcellularLocation>
</comment>
<evidence type="ECO:0000256" key="3">
    <source>
        <dbReference type="ARBA" id="ARBA00012438"/>
    </source>
</evidence>
<dbReference type="GO" id="GO:0005886">
    <property type="term" value="C:plasma membrane"/>
    <property type="evidence" value="ECO:0007669"/>
    <property type="project" value="TreeGrafter"/>
</dbReference>
<organism evidence="16 17">
    <name type="scientific">Sedimentisphaera cyanobacteriorum</name>
    <dbReference type="NCBI Taxonomy" id="1940790"/>
    <lineage>
        <taxon>Bacteria</taxon>
        <taxon>Pseudomonadati</taxon>
        <taxon>Planctomycetota</taxon>
        <taxon>Phycisphaerae</taxon>
        <taxon>Sedimentisphaerales</taxon>
        <taxon>Sedimentisphaeraceae</taxon>
        <taxon>Sedimentisphaera</taxon>
    </lineage>
</organism>
<dbReference type="Gene3D" id="1.10.287.130">
    <property type="match status" value="1"/>
</dbReference>
<dbReference type="SMART" id="SM00388">
    <property type="entry name" value="HisKA"/>
    <property type="match status" value="1"/>
</dbReference>
<dbReference type="GO" id="GO:0009927">
    <property type="term" value="F:histidine phosphotransfer kinase activity"/>
    <property type="evidence" value="ECO:0007669"/>
    <property type="project" value="TreeGrafter"/>
</dbReference>
<comment type="catalytic activity">
    <reaction evidence="1">
        <text>ATP + protein L-histidine = ADP + protein N-phospho-L-histidine.</text>
        <dbReference type="EC" id="2.7.13.3"/>
    </reaction>
</comment>
<feature type="domain" description="PAS" evidence="14">
    <location>
        <begin position="514"/>
        <end position="585"/>
    </location>
</feature>
<dbReference type="PROSITE" id="PS50112">
    <property type="entry name" value="PAS"/>
    <property type="match status" value="2"/>
</dbReference>